<dbReference type="CDD" id="cd09917">
    <property type="entry name" value="F-box_SF"/>
    <property type="match status" value="1"/>
</dbReference>
<organism evidence="3 4">
    <name type="scientific">Paratrimastix pyriformis</name>
    <dbReference type="NCBI Taxonomy" id="342808"/>
    <lineage>
        <taxon>Eukaryota</taxon>
        <taxon>Metamonada</taxon>
        <taxon>Preaxostyla</taxon>
        <taxon>Paratrimastigidae</taxon>
        <taxon>Paratrimastix</taxon>
    </lineage>
</organism>
<dbReference type="EMBL" id="JAPMOS010000028">
    <property type="protein sequence ID" value="KAJ4458542.1"/>
    <property type="molecule type" value="Genomic_DNA"/>
</dbReference>
<sequence>MATAAQKKAQQKHTRFSEVPQVTSFLNLPLDVVRLIFAHLFDLDDVIRMSSVCHKWRMVSREFLVACASRMRKNVALVTWVVRHLDNRQSDFFSPPFFLQGFPWALYLRLGRPSPSSVGVFLCPQQTPLEVRHCLVLRPPMPFKLRVLDPEPFQHCARLLGHLIRTAVEPCPQPGHSPEEDIERHMAEVCRSASVAPSGAAAAVGEIVKTVADLHYPSLRESGWATQAIEKADGLGWDGFITRADLRDPLIIQVEMRPLQGVEMSTKLCSTVVTFDEFSRNTGMRVSIPFRLLGNTWMVQLEPSGHSPLPNGEVSASPTALPVSSSPDTAAPPEGKQPTSDYIALYLRALPHSRQGDGGPAHSRNCPFEIPNIWFSMELLNPRTQETAGRAECRRPRTFTAEMHWGFPRFFPRAELFSKGFVDIDGADVLCIKVQIGQTHVTY</sequence>
<feature type="region of interest" description="Disordered" evidence="1">
    <location>
        <begin position="308"/>
        <end position="337"/>
    </location>
</feature>
<reference evidence="3" key="1">
    <citation type="journal article" date="2022" name="bioRxiv">
        <title>Genomics of Preaxostyla Flagellates Illuminates Evolutionary Transitions and the Path Towards Mitochondrial Loss.</title>
        <authorList>
            <person name="Novak L.V.F."/>
            <person name="Treitli S.C."/>
            <person name="Pyrih J."/>
            <person name="Halakuc P."/>
            <person name="Pipaliya S.V."/>
            <person name="Vacek V."/>
            <person name="Brzon O."/>
            <person name="Soukal P."/>
            <person name="Eme L."/>
            <person name="Dacks J.B."/>
            <person name="Karnkowska A."/>
            <person name="Elias M."/>
            <person name="Hampl V."/>
        </authorList>
    </citation>
    <scope>NUCLEOTIDE SEQUENCE</scope>
    <source>
        <strain evidence="3">RCP-MX</strain>
    </source>
</reference>
<protein>
    <recommendedName>
        <fullName evidence="2">F-box domain-containing protein</fullName>
    </recommendedName>
</protein>
<dbReference type="Pfam" id="PF12937">
    <property type="entry name" value="F-box-like"/>
    <property type="match status" value="1"/>
</dbReference>
<dbReference type="Gene3D" id="2.60.210.10">
    <property type="entry name" value="Apoptosis, Tumor Necrosis Factor Receptor Associated Protein 2, Chain A"/>
    <property type="match status" value="1"/>
</dbReference>
<feature type="domain" description="F-box" evidence="2">
    <location>
        <begin position="22"/>
        <end position="75"/>
    </location>
</feature>
<dbReference type="PROSITE" id="PS50181">
    <property type="entry name" value="FBOX"/>
    <property type="match status" value="1"/>
</dbReference>
<feature type="compositionally biased region" description="Polar residues" evidence="1">
    <location>
        <begin position="314"/>
        <end position="328"/>
    </location>
</feature>
<comment type="caution">
    <text evidence="3">The sequence shown here is derived from an EMBL/GenBank/DDBJ whole genome shotgun (WGS) entry which is preliminary data.</text>
</comment>
<evidence type="ECO:0000313" key="3">
    <source>
        <dbReference type="EMBL" id="KAJ4458542.1"/>
    </source>
</evidence>
<dbReference type="InterPro" id="IPR008974">
    <property type="entry name" value="TRAF-like"/>
</dbReference>
<evidence type="ECO:0000256" key="1">
    <source>
        <dbReference type="SAM" id="MobiDB-lite"/>
    </source>
</evidence>
<accession>A0ABQ8UJF2</accession>
<keyword evidence="4" id="KW-1185">Reference proteome</keyword>
<dbReference type="SUPFAM" id="SSF81383">
    <property type="entry name" value="F-box domain"/>
    <property type="match status" value="1"/>
</dbReference>
<evidence type="ECO:0000259" key="2">
    <source>
        <dbReference type="PROSITE" id="PS50181"/>
    </source>
</evidence>
<dbReference type="InterPro" id="IPR036047">
    <property type="entry name" value="F-box-like_dom_sf"/>
</dbReference>
<dbReference type="Proteomes" id="UP001141327">
    <property type="component" value="Unassembled WGS sequence"/>
</dbReference>
<dbReference type="InterPro" id="IPR002083">
    <property type="entry name" value="MATH/TRAF_dom"/>
</dbReference>
<gene>
    <name evidence="3" type="ORF">PAPYR_5742</name>
</gene>
<proteinExistence type="predicted"/>
<dbReference type="CDD" id="cd00121">
    <property type="entry name" value="MATH"/>
    <property type="match status" value="1"/>
</dbReference>
<dbReference type="Gene3D" id="1.20.1280.50">
    <property type="match status" value="1"/>
</dbReference>
<name>A0ABQ8UJF2_9EUKA</name>
<dbReference type="SUPFAM" id="SSF49599">
    <property type="entry name" value="TRAF domain-like"/>
    <property type="match status" value="1"/>
</dbReference>
<dbReference type="InterPro" id="IPR001810">
    <property type="entry name" value="F-box_dom"/>
</dbReference>
<evidence type="ECO:0000313" key="4">
    <source>
        <dbReference type="Proteomes" id="UP001141327"/>
    </source>
</evidence>